<dbReference type="RefSeq" id="WP_114028306.1">
    <property type="nucleotide sequence ID" value="NZ_QOIL01000004.1"/>
</dbReference>
<keyword evidence="2" id="KW-0804">Transcription</keyword>
<keyword evidence="4" id="KW-1133">Transmembrane helix</keyword>
<evidence type="ECO:0000313" key="7">
    <source>
        <dbReference type="Proteomes" id="UP000253094"/>
    </source>
</evidence>
<proteinExistence type="predicted"/>
<dbReference type="EMBL" id="QOIL01000004">
    <property type="protein sequence ID" value="RCG31737.1"/>
    <property type="molecule type" value="Genomic_DNA"/>
</dbReference>
<sequence length="277" mass="28374">MSSCCEDVRMSLGAHMLGALEADEAARVETHMETCPECRAEFEELRGLTALLSRVSEEDIEQVASPPTAVLDRLIAASARRRRVNRLLMGLAATVGAVVVGGAALMAVQDSGEPQRTTAANAPSVSTEVDQAGPQALKNAPGSSGSGGALAPSGGPSEAPPVASEQRADTLVAPAVPLTGRKAGVEARITPVQSGGGTSLNISISGVSQGTSCRVFAVAADGTESGAGSWTIDPADYPRGRTASASFVGHTDLSIDRIIRFDFRTPAGRLLVSVPNR</sequence>
<evidence type="ECO:0000256" key="4">
    <source>
        <dbReference type="SAM" id="Phobius"/>
    </source>
</evidence>
<name>A0A367FPW0_9ACTN</name>
<dbReference type="Pfam" id="PF13490">
    <property type="entry name" value="zf-HC2"/>
    <property type="match status" value="1"/>
</dbReference>
<dbReference type="Proteomes" id="UP000253094">
    <property type="component" value="Unassembled WGS sequence"/>
</dbReference>
<dbReference type="Gene3D" id="1.10.10.1320">
    <property type="entry name" value="Anti-sigma factor, zinc-finger domain"/>
    <property type="match status" value="1"/>
</dbReference>
<evidence type="ECO:0000256" key="3">
    <source>
        <dbReference type="SAM" id="MobiDB-lite"/>
    </source>
</evidence>
<protein>
    <recommendedName>
        <fullName evidence="5">Putative zinc-finger domain-containing protein</fullName>
    </recommendedName>
</protein>
<feature type="domain" description="Putative zinc-finger" evidence="5">
    <location>
        <begin position="5"/>
        <end position="39"/>
    </location>
</feature>
<gene>
    <name evidence="6" type="ORF">DQ384_09360</name>
</gene>
<feature type="transmembrane region" description="Helical" evidence="4">
    <location>
        <begin position="87"/>
        <end position="108"/>
    </location>
</feature>
<keyword evidence="7" id="KW-1185">Reference proteome</keyword>
<feature type="region of interest" description="Disordered" evidence="3">
    <location>
        <begin position="110"/>
        <end position="167"/>
    </location>
</feature>
<keyword evidence="4" id="KW-0812">Transmembrane</keyword>
<organism evidence="6 7">
    <name type="scientific">Sphaerisporangium album</name>
    <dbReference type="NCBI Taxonomy" id="509200"/>
    <lineage>
        <taxon>Bacteria</taxon>
        <taxon>Bacillati</taxon>
        <taxon>Actinomycetota</taxon>
        <taxon>Actinomycetes</taxon>
        <taxon>Streptosporangiales</taxon>
        <taxon>Streptosporangiaceae</taxon>
        <taxon>Sphaerisporangium</taxon>
    </lineage>
</organism>
<comment type="caution">
    <text evidence="6">The sequence shown here is derived from an EMBL/GenBank/DDBJ whole genome shotgun (WGS) entry which is preliminary data.</text>
</comment>
<keyword evidence="1" id="KW-0805">Transcription regulation</keyword>
<feature type="compositionally biased region" description="Polar residues" evidence="3">
    <location>
        <begin position="112"/>
        <end position="129"/>
    </location>
</feature>
<dbReference type="OrthoDB" id="5242431at2"/>
<keyword evidence="4" id="KW-0472">Membrane</keyword>
<dbReference type="InterPro" id="IPR041916">
    <property type="entry name" value="Anti_sigma_zinc_sf"/>
</dbReference>
<accession>A0A367FPW0</accession>
<feature type="compositionally biased region" description="Low complexity" evidence="3">
    <location>
        <begin position="149"/>
        <end position="164"/>
    </location>
</feature>
<dbReference type="AlphaFoldDB" id="A0A367FPW0"/>
<evidence type="ECO:0000313" key="6">
    <source>
        <dbReference type="EMBL" id="RCG31737.1"/>
    </source>
</evidence>
<dbReference type="InterPro" id="IPR027383">
    <property type="entry name" value="Znf_put"/>
</dbReference>
<evidence type="ECO:0000256" key="1">
    <source>
        <dbReference type="ARBA" id="ARBA00023015"/>
    </source>
</evidence>
<evidence type="ECO:0000256" key="2">
    <source>
        <dbReference type="ARBA" id="ARBA00023163"/>
    </source>
</evidence>
<evidence type="ECO:0000259" key="5">
    <source>
        <dbReference type="Pfam" id="PF13490"/>
    </source>
</evidence>
<reference evidence="6 7" key="1">
    <citation type="submission" date="2018-06" db="EMBL/GenBank/DDBJ databases">
        <title>Sphaerisporangium craniellae sp. nov., isolated from a marine sponge in the South China Sea.</title>
        <authorList>
            <person name="Li L."/>
        </authorList>
    </citation>
    <scope>NUCLEOTIDE SEQUENCE [LARGE SCALE GENOMIC DNA]</scope>
    <source>
        <strain evidence="6 7">CCTCC AA 208026</strain>
    </source>
</reference>